<gene>
    <name evidence="2" type="ORF">HBF25_18095</name>
</gene>
<protein>
    <recommendedName>
        <fullName evidence="1">SecDF P1 head subdomain domain-containing protein</fullName>
    </recommendedName>
</protein>
<name>A0A7X5ZK10_9GAMM</name>
<proteinExistence type="predicted"/>
<dbReference type="AlphaFoldDB" id="A0A7X5ZK10"/>
<evidence type="ECO:0000259" key="1">
    <source>
        <dbReference type="Pfam" id="PF22599"/>
    </source>
</evidence>
<sequence length="125" mass="12817">MPGLVLALPFMAMAAHVAPLRLDIARAAVVEDAPGGPARLDVELASPSRDAFAQFTAAHVGKRVSFVANGKALTTVTVQEPITTGKLSISPGQGGYGLSDVELKKLADRLGSGKATIEVIDAPAK</sequence>
<dbReference type="Gene3D" id="3.30.1360.200">
    <property type="match status" value="1"/>
</dbReference>
<dbReference type="Pfam" id="PF22599">
    <property type="entry name" value="SecDF_P1_head"/>
    <property type="match status" value="1"/>
</dbReference>
<dbReference type="RefSeq" id="WP_166950932.1">
    <property type="nucleotide sequence ID" value="NZ_JAARLZ010000011.1"/>
</dbReference>
<dbReference type="EMBL" id="JAARLZ010000011">
    <property type="protein sequence ID" value="NII08301.1"/>
    <property type="molecule type" value="Genomic_DNA"/>
</dbReference>
<evidence type="ECO:0000313" key="3">
    <source>
        <dbReference type="Proteomes" id="UP000490980"/>
    </source>
</evidence>
<dbReference type="Proteomes" id="UP000490980">
    <property type="component" value="Unassembled WGS sequence"/>
</dbReference>
<feature type="domain" description="SecDF P1 head subdomain" evidence="1">
    <location>
        <begin position="24"/>
        <end position="90"/>
    </location>
</feature>
<evidence type="ECO:0000313" key="2">
    <source>
        <dbReference type="EMBL" id="NII08301.1"/>
    </source>
</evidence>
<organism evidence="2 3">
    <name type="scientific">Luteibacter anthropi</name>
    <dbReference type="NCBI Taxonomy" id="564369"/>
    <lineage>
        <taxon>Bacteria</taxon>
        <taxon>Pseudomonadati</taxon>
        <taxon>Pseudomonadota</taxon>
        <taxon>Gammaproteobacteria</taxon>
        <taxon>Lysobacterales</taxon>
        <taxon>Rhodanobacteraceae</taxon>
        <taxon>Luteibacter</taxon>
    </lineage>
</organism>
<accession>A0A7X5ZK10</accession>
<comment type="caution">
    <text evidence="2">The sequence shown here is derived from an EMBL/GenBank/DDBJ whole genome shotgun (WGS) entry which is preliminary data.</text>
</comment>
<keyword evidence="3" id="KW-1185">Reference proteome</keyword>
<reference evidence="2 3" key="1">
    <citation type="submission" date="2020-03" db="EMBL/GenBank/DDBJ databases">
        <authorList>
            <person name="Lai Q."/>
        </authorList>
    </citation>
    <scope>NUCLEOTIDE SEQUENCE [LARGE SCALE GENOMIC DNA]</scope>
    <source>
        <strain evidence="2 3">CCUG 25036</strain>
    </source>
</reference>
<dbReference type="InterPro" id="IPR054384">
    <property type="entry name" value="SecDF_P1_head"/>
</dbReference>